<comment type="caution">
    <text evidence="1">The sequence shown here is derived from an EMBL/GenBank/DDBJ whole genome shotgun (WGS) entry which is preliminary data.</text>
</comment>
<organism evidence="1 2">
    <name type="scientific">Neisseria gonorrhoeae 3502</name>
    <dbReference type="NCBI Taxonomy" id="1193404"/>
    <lineage>
        <taxon>Bacteria</taxon>
        <taxon>Pseudomonadati</taxon>
        <taxon>Pseudomonadota</taxon>
        <taxon>Betaproteobacteria</taxon>
        <taxon>Neisseriales</taxon>
        <taxon>Neisseriaceae</taxon>
        <taxon>Neisseria</taxon>
    </lineage>
</organism>
<accession>A0AA44UAK3</accession>
<evidence type="ECO:0000313" key="1">
    <source>
        <dbReference type="EMBL" id="PHJ36514.1"/>
    </source>
</evidence>
<evidence type="ECO:0000313" key="2">
    <source>
        <dbReference type="Proteomes" id="UP000223296"/>
    </source>
</evidence>
<reference evidence="1 2" key="1">
    <citation type="submission" date="2013-08" db="EMBL/GenBank/DDBJ databases">
        <authorList>
            <person name="Trees D."/>
        </authorList>
    </citation>
    <scope>NUCLEOTIDE SEQUENCE [LARGE SCALE GENOMIC DNA]</scope>
    <source>
        <strain evidence="1 2">3502</strain>
    </source>
</reference>
<proteinExistence type="predicted"/>
<name>A0AA44UAK3_NEIGO</name>
<dbReference type="AlphaFoldDB" id="A0AA44UAK3"/>
<dbReference type="Proteomes" id="UP000223296">
    <property type="component" value="Unassembled WGS sequence"/>
</dbReference>
<sequence length="75" mass="7923">MTFGQKDGFGNLRAGGNPGLSVRKLIGKTVSLDFAFRIPTFVGMTGCRFPCRRVWIPACAGMTAADSAELVDLAG</sequence>
<protein>
    <submittedName>
        <fullName evidence="1">Uncharacterized protein</fullName>
    </submittedName>
</protein>
<dbReference type="EMBL" id="AVBE01000002">
    <property type="protein sequence ID" value="PHJ36514.1"/>
    <property type="molecule type" value="Genomic_DNA"/>
</dbReference>
<gene>
    <name evidence="1" type="ORF">N776_11760</name>
</gene>